<organism evidence="3">
    <name type="scientific">Harpegnathos saltator</name>
    <name type="common">Jerdon's jumping ant</name>
    <dbReference type="NCBI Taxonomy" id="610380"/>
    <lineage>
        <taxon>Eukaryota</taxon>
        <taxon>Metazoa</taxon>
        <taxon>Ecdysozoa</taxon>
        <taxon>Arthropoda</taxon>
        <taxon>Hexapoda</taxon>
        <taxon>Insecta</taxon>
        <taxon>Pterygota</taxon>
        <taxon>Neoptera</taxon>
        <taxon>Endopterygota</taxon>
        <taxon>Hymenoptera</taxon>
        <taxon>Apocrita</taxon>
        <taxon>Aculeata</taxon>
        <taxon>Formicoidea</taxon>
        <taxon>Formicidae</taxon>
        <taxon>Ponerinae</taxon>
        <taxon>Ponerini</taxon>
        <taxon>Harpegnathos</taxon>
    </lineage>
</organism>
<gene>
    <name evidence="2" type="ORF">EAI_02857</name>
</gene>
<evidence type="ECO:0000313" key="2">
    <source>
        <dbReference type="EMBL" id="EFN76384.1"/>
    </source>
</evidence>
<feature type="compositionally biased region" description="Basic and acidic residues" evidence="1">
    <location>
        <begin position="45"/>
        <end position="54"/>
    </location>
</feature>
<dbReference type="InParanoid" id="E2C6S2"/>
<keyword evidence="3" id="KW-1185">Reference proteome</keyword>
<feature type="compositionally biased region" description="Polar residues" evidence="1">
    <location>
        <begin position="1"/>
        <end position="10"/>
    </location>
</feature>
<proteinExistence type="predicted"/>
<dbReference type="AlphaFoldDB" id="E2C6S2"/>
<evidence type="ECO:0000313" key="3">
    <source>
        <dbReference type="Proteomes" id="UP000008237"/>
    </source>
</evidence>
<sequence length="197" mass="22469">MCLYSGSMSPEEQVKEEEEEEEDDDEKDEGEEEDDDINFATVLYDRQDEERNLDNEEDSSSKWAGIDINLVFSMRVYLLTDCSSRRNENTRRKMYLDKKDGRGTGRLRLRASETWSDANLSDKTADGPLANPLEGKTVPRKRTKLLAQQGMKIRGTSREVFHTYGLPDTLLNDLEGFLPTNSRPVASIAEAMAFMEP</sequence>
<evidence type="ECO:0000256" key="1">
    <source>
        <dbReference type="SAM" id="MobiDB-lite"/>
    </source>
</evidence>
<accession>E2C6S2</accession>
<protein>
    <submittedName>
        <fullName evidence="2">Uncharacterized protein</fullName>
    </submittedName>
</protein>
<dbReference type="EMBL" id="GL453161">
    <property type="protein sequence ID" value="EFN76384.1"/>
    <property type="molecule type" value="Genomic_DNA"/>
</dbReference>
<feature type="compositionally biased region" description="Acidic residues" evidence="1">
    <location>
        <begin position="14"/>
        <end position="37"/>
    </location>
</feature>
<feature type="region of interest" description="Disordered" evidence="1">
    <location>
        <begin position="1"/>
        <end position="60"/>
    </location>
</feature>
<name>E2C6S2_HARSA</name>
<dbReference type="Proteomes" id="UP000008237">
    <property type="component" value="Unassembled WGS sequence"/>
</dbReference>
<reference evidence="2 3" key="1">
    <citation type="journal article" date="2010" name="Science">
        <title>Genomic comparison of the ants Camponotus floridanus and Harpegnathos saltator.</title>
        <authorList>
            <person name="Bonasio R."/>
            <person name="Zhang G."/>
            <person name="Ye C."/>
            <person name="Mutti N.S."/>
            <person name="Fang X."/>
            <person name="Qin N."/>
            <person name="Donahue G."/>
            <person name="Yang P."/>
            <person name="Li Q."/>
            <person name="Li C."/>
            <person name="Zhang P."/>
            <person name="Huang Z."/>
            <person name="Berger S.L."/>
            <person name="Reinberg D."/>
            <person name="Wang J."/>
            <person name="Liebig J."/>
        </authorList>
    </citation>
    <scope>NUCLEOTIDE SEQUENCE [LARGE SCALE GENOMIC DNA]</scope>
    <source>
        <strain evidence="2 3">R22 G/1</strain>
    </source>
</reference>